<proteinExistence type="predicted"/>
<dbReference type="PANTHER" id="PTHR11915">
    <property type="entry name" value="SPECTRIN/FILAMIN RELATED CYTOSKELETAL PROTEIN"/>
    <property type="match status" value="1"/>
</dbReference>
<feature type="coiled-coil region" evidence="2">
    <location>
        <begin position="254"/>
        <end position="281"/>
    </location>
</feature>
<dbReference type="SMART" id="SM00150">
    <property type="entry name" value="SPEC"/>
    <property type="match status" value="4"/>
</dbReference>
<dbReference type="InterPro" id="IPR002017">
    <property type="entry name" value="Spectrin_repeat"/>
</dbReference>
<dbReference type="CDD" id="cd00176">
    <property type="entry name" value="SPEC"/>
    <property type="match status" value="2"/>
</dbReference>
<keyword evidence="4" id="KW-1185">Reference proteome</keyword>
<organism evidence="3 4">
    <name type="scientific">Armadillidium nasatum</name>
    <dbReference type="NCBI Taxonomy" id="96803"/>
    <lineage>
        <taxon>Eukaryota</taxon>
        <taxon>Metazoa</taxon>
        <taxon>Ecdysozoa</taxon>
        <taxon>Arthropoda</taxon>
        <taxon>Crustacea</taxon>
        <taxon>Multicrustacea</taxon>
        <taxon>Malacostraca</taxon>
        <taxon>Eumalacostraca</taxon>
        <taxon>Peracarida</taxon>
        <taxon>Isopoda</taxon>
        <taxon>Oniscidea</taxon>
        <taxon>Crinocheta</taxon>
        <taxon>Armadillidiidae</taxon>
        <taxon>Armadillidium</taxon>
    </lineage>
</organism>
<dbReference type="SUPFAM" id="SSF46966">
    <property type="entry name" value="Spectrin repeat"/>
    <property type="match status" value="4"/>
</dbReference>
<reference evidence="3 4" key="1">
    <citation type="journal article" date="2019" name="PLoS Biol.">
        <title>Sex chromosomes control vertical transmission of feminizing Wolbachia symbionts in an isopod.</title>
        <authorList>
            <person name="Becking T."/>
            <person name="Chebbi M.A."/>
            <person name="Giraud I."/>
            <person name="Moumen B."/>
            <person name="Laverre T."/>
            <person name="Caubet Y."/>
            <person name="Peccoud J."/>
            <person name="Gilbert C."/>
            <person name="Cordaux R."/>
        </authorList>
    </citation>
    <scope>NUCLEOTIDE SEQUENCE [LARGE SCALE GENOMIC DNA]</scope>
    <source>
        <strain evidence="3">ANa2</strain>
        <tissue evidence="3">Whole body excluding digestive tract and cuticle</tissue>
    </source>
</reference>
<dbReference type="Proteomes" id="UP000326759">
    <property type="component" value="Unassembled WGS sequence"/>
</dbReference>
<evidence type="ECO:0000256" key="1">
    <source>
        <dbReference type="ARBA" id="ARBA00022737"/>
    </source>
</evidence>
<sequence>MPKLFLLFGPKRKMKCSRNVQAVLFDYKNLFMRITNREFILQEKFKSIFEQGESPSVEEAMEITESSLNTELEEGLEELNCWLAKAEDELDACPAMAPLPKMQDGLSKFKAILKEVDGERDKLSSINNSLEDSPSPMTDKLKKVNERWERIVEALSKRVTDIEKCIEKQRQFEEETSGLRSWLGEVEVFLEAEEAAVGDIETLQAQLEQSNALQDDIETLKSNVISIGVTAQHFQSAGDLELKENVSSQLALLTDRWENAIAKAAQQNASLKDALQKSRKVWKEMEELNSWLDGTESEIPAISAIETTSELNTSLSLITKIKDNLDSKVDELEDLNGLDKKMMNVEKAQQCSELAQMLEDLNDRWRNLSAEINARHGLLSTCKENYENFRYFIFTSELSSAESKWLDQLEEKLEKSKLKITDAEEISAALYDLDEFLRSHSNALERAQKIGESLTSSGVMTVAVQSTIHNLSSRFDNLSSKAHEEQQRLEGGAEEAQDLERDYVSVLENLSSSLALLDQVPKEIQLSEIEKQLITHQEVLQKMQQRIEAYRSQGNTQAAQRLQDQLTHLVKY</sequence>
<dbReference type="AlphaFoldDB" id="A0A5N5TPD5"/>
<gene>
    <name evidence="3" type="primary">DMD_1</name>
    <name evidence="3" type="ORF">Anas_03791</name>
</gene>
<evidence type="ECO:0000313" key="3">
    <source>
        <dbReference type="EMBL" id="KAB7507982.1"/>
    </source>
</evidence>
<keyword evidence="2" id="KW-0175">Coiled coil</keyword>
<dbReference type="EMBL" id="SEYY01000107">
    <property type="protein sequence ID" value="KAB7507982.1"/>
    <property type="molecule type" value="Genomic_DNA"/>
</dbReference>
<evidence type="ECO:0000313" key="4">
    <source>
        <dbReference type="Proteomes" id="UP000326759"/>
    </source>
</evidence>
<name>A0A5N5TPD5_9CRUS</name>
<dbReference type="InterPro" id="IPR018159">
    <property type="entry name" value="Spectrin/alpha-actinin"/>
</dbReference>
<feature type="coiled-coil region" evidence="2">
    <location>
        <begin position="344"/>
        <end position="371"/>
    </location>
</feature>
<evidence type="ECO:0000256" key="2">
    <source>
        <dbReference type="SAM" id="Coils"/>
    </source>
</evidence>
<feature type="coiled-coil region" evidence="2">
    <location>
        <begin position="468"/>
        <end position="502"/>
    </location>
</feature>
<dbReference type="OrthoDB" id="18740at2759"/>
<accession>A0A5N5TPD5</accession>
<dbReference type="Gene3D" id="1.20.58.60">
    <property type="match status" value="4"/>
</dbReference>
<protein>
    <submittedName>
        <fullName evidence="3">Dystrophin</fullName>
    </submittedName>
</protein>
<dbReference type="Pfam" id="PF00435">
    <property type="entry name" value="Spectrin"/>
    <property type="match status" value="2"/>
</dbReference>
<feature type="coiled-coil region" evidence="2">
    <location>
        <begin position="526"/>
        <end position="553"/>
    </location>
</feature>
<keyword evidence="1" id="KW-0677">Repeat</keyword>
<comment type="caution">
    <text evidence="3">The sequence shown here is derived from an EMBL/GenBank/DDBJ whole genome shotgun (WGS) entry which is preliminary data.</text>
</comment>